<dbReference type="InterPro" id="IPR051923">
    <property type="entry name" value="Glycosyl_Hydrolase_39"/>
</dbReference>
<keyword evidence="2" id="KW-0378">Hydrolase</keyword>
<dbReference type="AlphaFoldDB" id="A0AAE1HEL6"/>
<reference evidence="6" key="2">
    <citation type="journal article" date="2023" name="BMC Genomics">
        <title>Pest status, molecular evolution, and epigenetic factors derived from the genome assembly of Frankliniella fusca, a thysanopteran phytovirus vector.</title>
        <authorList>
            <person name="Catto M.A."/>
            <person name="Labadie P.E."/>
            <person name="Jacobson A.L."/>
            <person name="Kennedy G.G."/>
            <person name="Srinivasan R."/>
            <person name="Hunt B.G."/>
        </authorList>
    </citation>
    <scope>NUCLEOTIDE SEQUENCE</scope>
    <source>
        <strain evidence="6">PL_HMW_Pooled</strain>
    </source>
</reference>
<evidence type="ECO:0000256" key="2">
    <source>
        <dbReference type="ARBA" id="ARBA00022801"/>
    </source>
</evidence>
<dbReference type="PANTHER" id="PTHR12631">
    <property type="entry name" value="ALPHA-L-IDURONIDASE"/>
    <property type="match status" value="1"/>
</dbReference>
<evidence type="ECO:0000313" key="6">
    <source>
        <dbReference type="EMBL" id="KAK3919140.1"/>
    </source>
</evidence>
<reference evidence="6" key="1">
    <citation type="submission" date="2021-07" db="EMBL/GenBank/DDBJ databases">
        <authorList>
            <person name="Catto M.A."/>
            <person name="Jacobson A."/>
            <person name="Kennedy G."/>
            <person name="Labadie P."/>
            <person name="Hunt B.G."/>
            <person name="Srinivasan R."/>
        </authorList>
    </citation>
    <scope>NUCLEOTIDE SEQUENCE</scope>
    <source>
        <strain evidence="6">PL_HMW_Pooled</strain>
        <tissue evidence="6">Head</tissue>
    </source>
</reference>
<comment type="caution">
    <text evidence="6">The sequence shown here is derived from an EMBL/GenBank/DDBJ whole genome shotgun (WGS) entry which is preliminary data.</text>
</comment>
<dbReference type="Proteomes" id="UP001219518">
    <property type="component" value="Unassembled WGS sequence"/>
</dbReference>
<protein>
    <submittedName>
        <fullName evidence="6">Alpha-L-iduronidase</fullName>
    </submittedName>
</protein>
<dbReference type="PANTHER" id="PTHR12631:SF8">
    <property type="entry name" value="ALPHA-L-IDURONIDASE"/>
    <property type="match status" value="1"/>
</dbReference>
<dbReference type="EMBL" id="JAHWGI010000970">
    <property type="protein sequence ID" value="KAK3919140.1"/>
    <property type="molecule type" value="Genomic_DNA"/>
</dbReference>
<sequence>MIGATPLLLLPLLLACAREVQGSYYTYEATLRIPDAKPLRDLPAFWSSTGFSAPSAQAAAEYLLSQEMEWNLAYIAASPRAAVRQVRAHWLLQLISASPHSSGWQWDFTLLDLFLDRLALNGLEPGFEIMGNPRVEREAKGGEVTRPARPEPAERPPLITNITEQEQLWVRLVRDTVIHCGGYMVYFRATVRGLREAERVLGARLRLGGPAGTFKGRAHHPICWHILEHCDRLASRNLSCGLDFITFHRKGRASASSVTSDTVRLLDQFWRMFPHLRHLPFANDEADPLTGWWREEAWRADGRYAGMVVNTVVDLQDQWRGRSGHRPALEILSNDNGFLETTPHHFQQRTLLSSFQLRGGRGRARGRDPPQLFRKSVLTAMAMLSFLEGEQIAVQLDSQVSPALA</sequence>
<keyword evidence="3" id="KW-0326">Glycosidase</keyword>
<evidence type="ECO:0000259" key="5">
    <source>
        <dbReference type="Pfam" id="PF01229"/>
    </source>
</evidence>
<dbReference type="Pfam" id="PF01229">
    <property type="entry name" value="Glyco_hydro_39"/>
    <property type="match status" value="2"/>
</dbReference>
<comment type="similarity">
    <text evidence="1">Belongs to the glycosyl hydrolase 39 family.</text>
</comment>
<keyword evidence="4" id="KW-0732">Signal</keyword>
<feature type="domain" description="Glycosyl hydrolases family 39 N-terminal catalytic" evidence="5">
    <location>
        <begin position="31"/>
        <end position="133"/>
    </location>
</feature>
<dbReference type="SUPFAM" id="SSF51445">
    <property type="entry name" value="(Trans)glycosidases"/>
    <property type="match status" value="1"/>
</dbReference>
<evidence type="ECO:0000256" key="4">
    <source>
        <dbReference type="SAM" id="SignalP"/>
    </source>
</evidence>
<dbReference type="InterPro" id="IPR017853">
    <property type="entry name" value="GH"/>
</dbReference>
<dbReference type="Gene3D" id="3.20.20.80">
    <property type="entry name" value="Glycosidases"/>
    <property type="match status" value="2"/>
</dbReference>
<evidence type="ECO:0000256" key="1">
    <source>
        <dbReference type="ARBA" id="ARBA00008875"/>
    </source>
</evidence>
<gene>
    <name evidence="6" type="ORF">KUF71_008289</name>
</gene>
<organism evidence="6 7">
    <name type="scientific">Frankliniella fusca</name>
    <dbReference type="NCBI Taxonomy" id="407009"/>
    <lineage>
        <taxon>Eukaryota</taxon>
        <taxon>Metazoa</taxon>
        <taxon>Ecdysozoa</taxon>
        <taxon>Arthropoda</taxon>
        <taxon>Hexapoda</taxon>
        <taxon>Insecta</taxon>
        <taxon>Pterygota</taxon>
        <taxon>Neoptera</taxon>
        <taxon>Paraneoptera</taxon>
        <taxon>Thysanoptera</taxon>
        <taxon>Terebrantia</taxon>
        <taxon>Thripoidea</taxon>
        <taxon>Thripidae</taxon>
        <taxon>Frankliniella</taxon>
    </lineage>
</organism>
<proteinExistence type="inferred from homology"/>
<keyword evidence="7" id="KW-1185">Reference proteome</keyword>
<dbReference type="InterPro" id="IPR049166">
    <property type="entry name" value="GH39_cat"/>
</dbReference>
<feature type="signal peptide" evidence="4">
    <location>
        <begin position="1"/>
        <end position="22"/>
    </location>
</feature>
<dbReference type="GO" id="GO:0003940">
    <property type="term" value="F:L-iduronidase activity"/>
    <property type="evidence" value="ECO:0007669"/>
    <property type="project" value="TreeGrafter"/>
</dbReference>
<feature type="domain" description="Glycosyl hydrolases family 39 N-terminal catalytic" evidence="5">
    <location>
        <begin position="181"/>
        <end position="395"/>
    </location>
</feature>
<feature type="chain" id="PRO_5042062171" evidence="4">
    <location>
        <begin position="23"/>
        <end position="405"/>
    </location>
</feature>
<accession>A0AAE1HEL6</accession>
<name>A0AAE1HEL6_9NEOP</name>
<evidence type="ECO:0000313" key="7">
    <source>
        <dbReference type="Proteomes" id="UP001219518"/>
    </source>
</evidence>
<evidence type="ECO:0000256" key="3">
    <source>
        <dbReference type="ARBA" id="ARBA00023295"/>
    </source>
</evidence>